<dbReference type="NCBIfam" id="NF003715">
    <property type="entry name" value="PRK05326.1-2"/>
    <property type="match status" value="1"/>
</dbReference>
<reference evidence="11" key="1">
    <citation type="submission" date="2020-10" db="EMBL/GenBank/DDBJ databases">
        <authorList>
            <person name="Gilroy R."/>
        </authorList>
    </citation>
    <scope>NUCLEOTIDE SEQUENCE</scope>
    <source>
        <strain evidence="11">ChiW3-316</strain>
    </source>
</reference>
<feature type="transmembrane region" description="Helical" evidence="9">
    <location>
        <begin position="241"/>
        <end position="260"/>
    </location>
</feature>
<dbReference type="Gene3D" id="1.20.1530.20">
    <property type="match status" value="1"/>
</dbReference>
<dbReference type="InterPro" id="IPR006153">
    <property type="entry name" value="Cation/H_exchanger_TM"/>
</dbReference>
<feature type="transmembrane region" description="Helical" evidence="9">
    <location>
        <begin position="364"/>
        <end position="384"/>
    </location>
</feature>
<dbReference type="Pfam" id="PF00999">
    <property type="entry name" value="Na_H_Exchanger"/>
    <property type="match status" value="1"/>
</dbReference>
<proteinExistence type="predicted"/>
<evidence type="ECO:0000259" key="10">
    <source>
        <dbReference type="Pfam" id="PF00999"/>
    </source>
</evidence>
<keyword evidence="2" id="KW-0813">Transport</keyword>
<comment type="subcellular location">
    <subcellularLocation>
        <location evidence="1">Cell membrane</location>
        <topology evidence="1">Multi-pass membrane protein</topology>
    </subcellularLocation>
</comment>
<gene>
    <name evidence="11" type="ORF">IAD20_00125</name>
</gene>
<evidence type="ECO:0000256" key="2">
    <source>
        <dbReference type="ARBA" id="ARBA00022448"/>
    </source>
</evidence>
<dbReference type="EMBL" id="DVNC01000002">
    <property type="protein sequence ID" value="HIU52470.1"/>
    <property type="molecule type" value="Genomic_DNA"/>
</dbReference>
<accession>A0A9D1M2I5</accession>
<evidence type="ECO:0000313" key="11">
    <source>
        <dbReference type="EMBL" id="HIU52470.1"/>
    </source>
</evidence>
<keyword evidence="8 9" id="KW-0472">Membrane</keyword>
<dbReference type="GO" id="GO:0005886">
    <property type="term" value="C:plasma membrane"/>
    <property type="evidence" value="ECO:0007669"/>
    <property type="project" value="UniProtKB-SubCell"/>
</dbReference>
<keyword evidence="7" id="KW-0406">Ion transport</keyword>
<protein>
    <submittedName>
        <fullName evidence="11">Potassium/proton antiporter</fullName>
    </submittedName>
</protein>
<evidence type="ECO:0000256" key="6">
    <source>
        <dbReference type="ARBA" id="ARBA00022989"/>
    </source>
</evidence>
<feature type="transmembrane region" description="Helical" evidence="9">
    <location>
        <begin position="56"/>
        <end position="76"/>
    </location>
</feature>
<evidence type="ECO:0000256" key="5">
    <source>
        <dbReference type="ARBA" id="ARBA00022692"/>
    </source>
</evidence>
<feature type="transmembrane region" description="Helical" evidence="9">
    <location>
        <begin position="88"/>
        <end position="111"/>
    </location>
</feature>
<evidence type="ECO:0000313" key="12">
    <source>
        <dbReference type="Proteomes" id="UP000824107"/>
    </source>
</evidence>
<evidence type="ECO:0000256" key="8">
    <source>
        <dbReference type="ARBA" id="ARBA00023136"/>
    </source>
</evidence>
<organism evidence="11 12">
    <name type="scientific">Candidatus Scatocola faecipullorum</name>
    <dbReference type="NCBI Taxonomy" id="2840917"/>
    <lineage>
        <taxon>Bacteria</taxon>
        <taxon>Pseudomonadati</taxon>
        <taxon>Pseudomonadota</taxon>
        <taxon>Alphaproteobacteria</taxon>
        <taxon>Rhodospirillales</taxon>
        <taxon>Rhodospirillaceae</taxon>
        <taxon>Rhodospirillaceae incertae sedis</taxon>
        <taxon>Candidatus Scatocola</taxon>
    </lineage>
</organism>
<dbReference type="InterPro" id="IPR038770">
    <property type="entry name" value="Na+/solute_symporter_sf"/>
</dbReference>
<evidence type="ECO:0000256" key="1">
    <source>
        <dbReference type="ARBA" id="ARBA00004651"/>
    </source>
</evidence>
<comment type="caution">
    <text evidence="11">The sequence shown here is derived from an EMBL/GenBank/DDBJ whole genome shotgun (WGS) entry which is preliminary data.</text>
</comment>
<feature type="transmembrane region" description="Helical" evidence="9">
    <location>
        <begin position="214"/>
        <end position="235"/>
    </location>
</feature>
<dbReference type="PANTHER" id="PTHR32507">
    <property type="entry name" value="NA(+)/H(+) ANTIPORTER 1"/>
    <property type="match status" value="1"/>
</dbReference>
<feature type="domain" description="Cation/H+ exchanger transmembrane" evidence="10">
    <location>
        <begin position="14"/>
        <end position="385"/>
    </location>
</feature>
<evidence type="ECO:0000256" key="3">
    <source>
        <dbReference type="ARBA" id="ARBA00022449"/>
    </source>
</evidence>
<dbReference type="NCBIfam" id="NF003716">
    <property type="entry name" value="PRK05326.1-3"/>
    <property type="match status" value="1"/>
</dbReference>
<evidence type="ECO:0000256" key="7">
    <source>
        <dbReference type="ARBA" id="ARBA00023065"/>
    </source>
</evidence>
<keyword evidence="5 9" id="KW-0812">Transmembrane</keyword>
<keyword evidence="4" id="KW-1003">Cell membrane</keyword>
<dbReference type="PANTHER" id="PTHR32507:SF7">
    <property type="entry name" value="K(+)_H(+) ANTIPORTER NHAP2"/>
    <property type="match status" value="1"/>
</dbReference>
<sequence>MNLDVMMAVAGTLLMLCVYANRISMRYGIPSLLLFLSLGMLAGSDGAGIQFYNARIANYIGTFALAFILFSGGLDTKWNEVRPALARGSLLSTLGVFLTALFLYICAHYILGLSFEVSLLLSVIVSSTDAPAVFSILRSQRRELKPGLKPLLEFESGSNDPMAVLLSMGAIHFLSVPDFSIPHMLENFVWQMAVGLGTGYGFGRLASYMLCRWTLVYPGLYPVFGISTVLLTFSLTQLINGNGFLAVYIAGIVMGNYAFLYRRHFINFQDSLAWIMQIGMFLILGLLVNPHELPGVFPISFLCSVALIFIARPLAVFLCLLQSEYTTRDKLFISWAGFKGAVPIILATYPMMYNFPNSGYLFNLIFFLVILSVLVQGNSLPWVARKLGLYREN</sequence>
<reference evidence="11" key="2">
    <citation type="journal article" date="2021" name="PeerJ">
        <title>Extensive microbial diversity within the chicken gut microbiome revealed by metagenomics and culture.</title>
        <authorList>
            <person name="Gilroy R."/>
            <person name="Ravi A."/>
            <person name="Getino M."/>
            <person name="Pursley I."/>
            <person name="Horton D.L."/>
            <person name="Alikhan N.F."/>
            <person name="Baker D."/>
            <person name="Gharbi K."/>
            <person name="Hall N."/>
            <person name="Watson M."/>
            <person name="Adriaenssens E.M."/>
            <person name="Foster-Nyarko E."/>
            <person name="Jarju S."/>
            <person name="Secka A."/>
            <person name="Antonio M."/>
            <person name="Oren A."/>
            <person name="Chaudhuri R.R."/>
            <person name="La Ragione R."/>
            <person name="Hildebrand F."/>
            <person name="Pallen M.J."/>
        </authorList>
    </citation>
    <scope>NUCLEOTIDE SEQUENCE</scope>
    <source>
        <strain evidence="11">ChiW3-316</strain>
    </source>
</reference>
<feature type="transmembrane region" description="Helical" evidence="9">
    <location>
        <begin position="296"/>
        <end position="320"/>
    </location>
</feature>
<dbReference type="AlphaFoldDB" id="A0A9D1M2I5"/>
<feature type="transmembrane region" description="Helical" evidence="9">
    <location>
        <begin position="272"/>
        <end position="290"/>
    </location>
</feature>
<dbReference type="Proteomes" id="UP000824107">
    <property type="component" value="Unassembled WGS sequence"/>
</dbReference>
<feature type="transmembrane region" description="Helical" evidence="9">
    <location>
        <begin position="332"/>
        <end position="352"/>
    </location>
</feature>
<evidence type="ECO:0000256" key="4">
    <source>
        <dbReference type="ARBA" id="ARBA00022475"/>
    </source>
</evidence>
<name>A0A9D1M2I5_9PROT</name>
<dbReference type="GO" id="GO:0015297">
    <property type="term" value="F:antiporter activity"/>
    <property type="evidence" value="ECO:0007669"/>
    <property type="project" value="UniProtKB-KW"/>
</dbReference>
<feature type="transmembrane region" description="Helical" evidence="9">
    <location>
        <begin position="188"/>
        <end position="207"/>
    </location>
</feature>
<evidence type="ECO:0000256" key="9">
    <source>
        <dbReference type="SAM" id="Phobius"/>
    </source>
</evidence>
<dbReference type="GO" id="GO:1902600">
    <property type="term" value="P:proton transmembrane transport"/>
    <property type="evidence" value="ECO:0007669"/>
    <property type="project" value="InterPro"/>
</dbReference>
<keyword evidence="6 9" id="KW-1133">Transmembrane helix</keyword>
<keyword evidence="3" id="KW-0050">Antiport</keyword>